<gene>
    <name evidence="2" type="ORF">CCMP2556_LOCUS24577</name>
</gene>
<dbReference type="Proteomes" id="UP001642484">
    <property type="component" value="Unassembled WGS sequence"/>
</dbReference>
<evidence type="ECO:0000313" key="3">
    <source>
        <dbReference type="Proteomes" id="UP001642484"/>
    </source>
</evidence>
<accession>A0ABP0M8Z3</accession>
<feature type="compositionally biased region" description="Basic and acidic residues" evidence="1">
    <location>
        <begin position="480"/>
        <end position="489"/>
    </location>
</feature>
<name>A0ABP0M8Z3_9DINO</name>
<evidence type="ECO:0000256" key="1">
    <source>
        <dbReference type="SAM" id="MobiDB-lite"/>
    </source>
</evidence>
<dbReference type="EMBL" id="CAXAMN010016191">
    <property type="protein sequence ID" value="CAK9047523.1"/>
    <property type="molecule type" value="Genomic_DNA"/>
</dbReference>
<comment type="caution">
    <text evidence="2">The sequence shown here is derived from an EMBL/GenBank/DDBJ whole genome shotgun (WGS) entry which is preliminary data.</text>
</comment>
<evidence type="ECO:0008006" key="4">
    <source>
        <dbReference type="Google" id="ProtNLM"/>
    </source>
</evidence>
<feature type="non-terminal residue" evidence="2">
    <location>
        <position position="489"/>
    </location>
</feature>
<proteinExistence type="predicted"/>
<evidence type="ECO:0000313" key="2">
    <source>
        <dbReference type="EMBL" id="CAK9047523.1"/>
    </source>
</evidence>
<protein>
    <recommendedName>
        <fullName evidence="4">Sfi1 spindle body domain-containing protein</fullName>
    </recommendedName>
</protein>
<sequence length="489" mass="56479">MDQRLADALQGLHAAESRLTTVLAQSDARLRQRSVPSRAARENAKLARLRFLGQTLEGSNQLRQLLLRVVFKAWEGRPARRLPTVLLSRKEAQQNLLFLEQFFHRWYFQLRRQQALERLEAAARKRATTLERLREREGVVSYRLAAAMCRVELLHSQRSAEALLRQIVSAWSRLIVSQHASYLEAMAVWEVREEPRGSFSDLRRKESELRGWAELLGSRSQALQRDYDTVLDSLAPHRVLGRNHAVLHLCWQQWQVWRQAHWAGVTQRREESILGGLHLPKVKRGQQLREAWRAWQRLCTGEERPRPMWIQQEADALKNQFQIFSEMLLIRSNAWLLRDLMGVWFDLGCLQPRRERMHARASQAMEADAQTLTSAADAFAEGATSPGSRIALGEATTVSFVATELSWTPLRRPRRTRRSASLIFSLLASKNLWAGKAMLRAWRLRVATERAVNAMLELTLEEGETFLASPAKSPSRRGRRDQEKRTVRE</sequence>
<reference evidence="2 3" key="1">
    <citation type="submission" date="2024-02" db="EMBL/GenBank/DDBJ databases">
        <authorList>
            <person name="Chen Y."/>
            <person name="Shah S."/>
            <person name="Dougan E. K."/>
            <person name="Thang M."/>
            <person name="Chan C."/>
        </authorList>
    </citation>
    <scope>NUCLEOTIDE SEQUENCE [LARGE SCALE GENOMIC DNA]</scope>
</reference>
<organism evidence="2 3">
    <name type="scientific">Durusdinium trenchii</name>
    <dbReference type="NCBI Taxonomy" id="1381693"/>
    <lineage>
        <taxon>Eukaryota</taxon>
        <taxon>Sar</taxon>
        <taxon>Alveolata</taxon>
        <taxon>Dinophyceae</taxon>
        <taxon>Suessiales</taxon>
        <taxon>Symbiodiniaceae</taxon>
        <taxon>Durusdinium</taxon>
    </lineage>
</organism>
<keyword evidence="3" id="KW-1185">Reference proteome</keyword>
<feature type="region of interest" description="Disordered" evidence="1">
    <location>
        <begin position="467"/>
        <end position="489"/>
    </location>
</feature>